<dbReference type="CDD" id="cd09019">
    <property type="entry name" value="galactose_mutarotase_like"/>
    <property type="match status" value="1"/>
</dbReference>
<dbReference type="RefSeq" id="WP_206855464.1">
    <property type="nucleotide sequence ID" value="NZ_CP147250.1"/>
</dbReference>
<keyword evidence="6 8" id="KW-0413">Isomerase</keyword>
<evidence type="ECO:0000256" key="8">
    <source>
        <dbReference type="PIRNR" id="PIRNR005096"/>
    </source>
</evidence>
<dbReference type="SUPFAM" id="SSF74650">
    <property type="entry name" value="Galactose mutarotase-like"/>
    <property type="match status" value="1"/>
</dbReference>
<evidence type="ECO:0000256" key="7">
    <source>
        <dbReference type="ARBA" id="ARBA00023277"/>
    </source>
</evidence>
<dbReference type="PANTHER" id="PTHR10091:SF0">
    <property type="entry name" value="GALACTOSE MUTAROTASE"/>
    <property type="match status" value="1"/>
</dbReference>
<comment type="pathway">
    <text evidence="2 8">Carbohydrate metabolism; hexose metabolism.</text>
</comment>
<evidence type="ECO:0000256" key="6">
    <source>
        <dbReference type="ARBA" id="ARBA00023235"/>
    </source>
</evidence>
<dbReference type="EMBL" id="CP147250">
    <property type="protein sequence ID" value="WYJ80194.1"/>
    <property type="molecule type" value="Genomic_DNA"/>
</dbReference>
<dbReference type="InterPro" id="IPR008183">
    <property type="entry name" value="Aldose_1/G6P_1-epimerase"/>
</dbReference>
<accession>A0ABZ2T1R5</accession>
<name>A0ABZ2T1R5_9ENTE</name>
<dbReference type="Proteomes" id="UP000664360">
    <property type="component" value="Chromosome"/>
</dbReference>
<keyword evidence="7 8" id="KW-0119">Carbohydrate metabolism</keyword>
<dbReference type="InterPro" id="IPR015443">
    <property type="entry name" value="Aldose_1-epimerase"/>
</dbReference>
<evidence type="ECO:0000256" key="4">
    <source>
        <dbReference type="ARBA" id="ARBA00013185"/>
    </source>
</evidence>
<dbReference type="InterPro" id="IPR014718">
    <property type="entry name" value="GH-type_carb-bd"/>
</dbReference>
<dbReference type="Pfam" id="PF01263">
    <property type="entry name" value="Aldose_epim"/>
    <property type="match status" value="1"/>
</dbReference>
<comment type="catalytic activity">
    <reaction evidence="1 8">
        <text>alpha-D-glucose = beta-D-glucose</text>
        <dbReference type="Rhea" id="RHEA:10264"/>
        <dbReference type="ChEBI" id="CHEBI:15903"/>
        <dbReference type="ChEBI" id="CHEBI:17925"/>
        <dbReference type="EC" id="5.1.3.3"/>
    </reaction>
</comment>
<dbReference type="PROSITE" id="PS00545">
    <property type="entry name" value="ALDOSE_1_EPIMERASE"/>
    <property type="match status" value="1"/>
</dbReference>
<evidence type="ECO:0000256" key="3">
    <source>
        <dbReference type="ARBA" id="ARBA00006206"/>
    </source>
</evidence>
<evidence type="ECO:0000256" key="5">
    <source>
        <dbReference type="ARBA" id="ARBA00014165"/>
    </source>
</evidence>
<dbReference type="NCBIfam" id="NF008277">
    <property type="entry name" value="PRK11055.1"/>
    <property type="match status" value="1"/>
</dbReference>
<evidence type="ECO:0000256" key="1">
    <source>
        <dbReference type="ARBA" id="ARBA00001614"/>
    </source>
</evidence>
<evidence type="ECO:0000256" key="2">
    <source>
        <dbReference type="ARBA" id="ARBA00005028"/>
    </source>
</evidence>
<proteinExistence type="inferred from homology"/>
<protein>
    <recommendedName>
        <fullName evidence="5 8">Aldose 1-epimerase</fullName>
        <ecNumber evidence="4 8">5.1.3.3</ecNumber>
    </recommendedName>
</protein>
<reference evidence="9 10" key="2">
    <citation type="submission" date="2024-03" db="EMBL/GenBank/DDBJ databases">
        <title>The Genome Sequence of Enterococcus sp. DIV1094.</title>
        <authorList>
            <consortium name="The Broad Institute Genomics Platform"/>
            <consortium name="The Broad Institute Microbial Omics Core"/>
            <consortium name="The Broad Institute Genomic Center for Infectious Diseases"/>
            <person name="Earl A."/>
            <person name="Manson A."/>
            <person name="Gilmore M."/>
            <person name="Schwartman J."/>
            <person name="Shea T."/>
            <person name="Abouelleil A."/>
            <person name="Cao P."/>
            <person name="Chapman S."/>
            <person name="Cusick C."/>
            <person name="Young S."/>
            <person name="Neafsey D."/>
            <person name="Nusbaum C."/>
            <person name="Birren B."/>
        </authorList>
    </citation>
    <scope>NUCLEOTIDE SEQUENCE [LARGE SCALE GENOMIC DNA]</scope>
    <source>
        <strain evidence="9 10">DIV1094</strain>
    </source>
</reference>
<dbReference type="EC" id="5.1.3.3" evidence="4 8"/>
<sequence length="345" mass="38145">MNITEKTFGSSAKLITLTNQHGTSLAVTDLGARIVSLRFNDRELVLGFDSAEEYLEKDAFIGATIGRTAGRIDAGKFTLAGQNYQLPVDPATGHSLHGSTPSFEEKTWSYEILNGEQEATVIFTMTSPDQEHGFPGNLSVEVHYTLTEDNIWRVTTKAVSDQLTLFNPTNHVYFNLSGDVTQPIDEHTLWVNSHAFAALRPDSIPTGEQVEVTGTPFDFQTPKKLSTVFTSDFPQKELFDGIDHPFFLKETGLDKTVATLLSPDETIQVSVRTDAPSIVIFTANFGEDTPEMRGKRLADHGGITFETQIAPGAERYPSFGDMSLAPQTPFETITEFKLKTREEQK</sequence>
<keyword evidence="10" id="KW-1185">Reference proteome</keyword>
<dbReference type="Gene3D" id="2.70.98.10">
    <property type="match status" value="1"/>
</dbReference>
<dbReference type="PIRSF" id="PIRSF005096">
    <property type="entry name" value="GALM"/>
    <property type="match status" value="1"/>
</dbReference>
<evidence type="ECO:0000313" key="10">
    <source>
        <dbReference type="Proteomes" id="UP000664360"/>
    </source>
</evidence>
<evidence type="ECO:0000313" key="9">
    <source>
        <dbReference type="EMBL" id="WYJ80194.1"/>
    </source>
</evidence>
<dbReference type="PANTHER" id="PTHR10091">
    <property type="entry name" value="ALDOSE-1-EPIMERASE"/>
    <property type="match status" value="1"/>
</dbReference>
<dbReference type="InterPro" id="IPR011013">
    <property type="entry name" value="Gal_mutarotase_sf_dom"/>
</dbReference>
<reference evidence="9 10" key="1">
    <citation type="submission" date="2021-03" db="EMBL/GenBank/DDBJ databases">
        <authorList>
            <person name="Gilmore M.S."/>
            <person name="Schwartzman J."/>
            <person name="Van Tyne D."/>
            <person name="Martin M."/>
            <person name="Earl A.M."/>
            <person name="Manson A.L."/>
            <person name="Straub T."/>
            <person name="Salamzade R."/>
            <person name="Saavedra J."/>
            <person name="Lebreton F."/>
            <person name="Prichula J."/>
            <person name="Schaufler K."/>
            <person name="Gaca A."/>
            <person name="Sgardioli B."/>
            <person name="Wagenaar J."/>
            <person name="Strong T."/>
        </authorList>
    </citation>
    <scope>NUCLEOTIDE SEQUENCE [LARGE SCALE GENOMIC DNA]</scope>
    <source>
        <strain evidence="9 10">DIV1094</strain>
    </source>
</reference>
<dbReference type="InterPro" id="IPR018052">
    <property type="entry name" value="Ald1_epimerase_CS"/>
</dbReference>
<dbReference type="InterPro" id="IPR047215">
    <property type="entry name" value="Galactose_mutarotase-like"/>
</dbReference>
<organism evidence="9 10">
    <name type="scientific">Candidatus Enterococcus mangumiae</name>
    <dbReference type="NCBI Taxonomy" id="2230878"/>
    <lineage>
        <taxon>Bacteria</taxon>
        <taxon>Bacillati</taxon>
        <taxon>Bacillota</taxon>
        <taxon>Bacilli</taxon>
        <taxon>Lactobacillales</taxon>
        <taxon>Enterococcaceae</taxon>
        <taxon>Enterococcus</taxon>
    </lineage>
</organism>
<gene>
    <name evidence="9" type="ORF">DOK79_001751</name>
</gene>
<comment type="similarity">
    <text evidence="3 8">Belongs to the aldose epimerase family.</text>
</comment>